<evidence type="ECO:0000256" key="1">
    <source>
        <dbReference type="SAM" id="SignalP"/>
    </source>
</evidence>
<accession>A0A4Q1D0Z2</accession>
<dbReference type="RefSeq" id="WP_129006041.1">
    <property type="nucleotide sequence ID" value="NZ_SDHZ01000005.1"/>
</dbReference>
<keyword evidence="1" id="KW-0732">Signal</keyword>
<dbReference type="OrthoDB" id="5505971at2"/>
<gene>
    <name evidence="2" type="ORF">ESB13_22325</name>
</gene>
<feature type="chain" id="PRO_5020939453" description="DUF5723 domain-containing protein" evidence="1">
    <location>
        <begin position="21"/>
        <end position="387"/>
    </location>
</feature>
<name>A0A4Q1D0Z2_9BACT</name>
<reference evidence="2 3" key="1">
    <citation type="submission" date="2019-01" db="EMBL/GenBank/DDBJ databases">
        <title>Filimonas sp. strain TTM-71.</title>
        <authorList>
            <person name="Chen W.-M."/>
        </authorList>
    </citation>
    <scope>NUCLEOTIDE SEQUENCE [LARGE SCALE GENOMIC DNA]</scope>
    <source>
        <strain evidence="2 3">TTM-71</strain>
    </source>
</reference>
<sequence>MTCRTFCLMLVVAGSLRATAQEQSAKQQPAHIGLSYPISSNGKDAANYTNNFSAHALVGVSRIENGFAMAGIGLLIKDSANGVQLSGLINRIGNNARGVQAAGIANTMKNSYGFAAAGIANKASGNAEIQLAGVVNVANNAEGMQAAGIVNLGHKVRGLQLAGVSNTAEVVTGMQLAGIVNVAGNTGSQVAGIFNRAKNLEGIQVAGLVNKAAKVNGIQVSGLLNIADSSDYPIGIINIIRNGSRYISVSIDESATMLASFRSGGRVLYGIVGLGYNARKTDGLYAAEAGVGANLLQRGDFGVQAEVAGLGLFDMKGGEYYKSMLRVLPSWSFGPRWRVWAGPSFAYIHTDMKHAADLISNPIWEKVKENSIEQLAWGFVGGVQVKL</sequence>
<evidence type="ECO:0000313" key="2">
    <source>
        <dbReference type="EMBL" id="RXK80894.1"/>
    </source>
</evidence>
<dbReference type="EMBL" id="SDHZ01000005">
    <property type="protein sequence ID" value="RXK80894.1"/>
    <property type="molecule type" value="Genomic_DNA"/>
</dbReference>
<dbReference type="AlphaFoldDB" id="A0A4Q1D0Z2"/>
<comment type="caution">
    <text evidence="2">The sequence shown here is derived from an EMBL/GenBank/DDBJ whole genome shotgun (WGS) entry which is preliminary data.</text>
</comment>
<proteinExistence type="predicted"/>
<organism evidence="2 3">
    <name type="scientific">Filimonas effusa</name>
    <dbReference type="NCBI Taxonomy" id="2508721"/>
    <lineage>
        <taxon>Bacteria</taxon>
        <taxon>Pseudomonadati</taxon>
        <taxon>Bacteroidota</taxon>
        <taxon>Chitinophagia</taxon>
        <taxon>Chitinophagales</taxon>
        <taxon>Chitinophagaceae</taxon>
        <taxon>Filimonas</taxon>
    </lineage>
</organism>
<feature type="signal peptide" evidence="1">
    <location>
        <begin position="1"/>
        <end position="20"/>
    </location>
</feature>
<dbReference type="Proteomes" id="UP000290545">
    <property type="component" value="Unassembled WGS sequence"/>
</dbReference>
<evidence type="ECO:0000313" key="3">
    <source>
        <dbReference type="Proteomes" id="UP000290545"/>
    </source>
</evidence>
<protein>
    <recommendedName>
        <fullName evidence="4">DUF5723 domain-containing protein</fullName>
    </recommendedName>
</protein>
<evidence type="ECO:0008006" key="4">
    <source>
        <dbReference type="Google" id="ProtNLM"/>
    </source>
</evidence>
<keyword evidence="3" id="KW-1185">Reference proteome</keyword>